<dbReference type="PANTHER" id="PTHR24020">
    <property type="entry name" value="COLLAGEN ALPHA"/>
    <property type="match status" value="1"/>
</dbReference>
<feature type="domain" description="VWFA" evidence="8">
    <location>
        <begin position="17"/>
        <end position="189"/>
    </location>
</feature>
<feature type="domain" description="VWFA" evidence="8">
    <location>
        <begin position="962"/>
        <end position="1134"/>
    </location>
</feature>
<dbReference type="GO" id="GO:0005615">
    <property type="term" value="C:extracellular space"/>
    <property type="evidence" value="ECO:0007669"/>
    <property type="project" value="TreeGrafter"/>
</dbReference>
<feature type="domain" description="VWFA" evidence="8">
    <location>
        <begin position="1714"/>
        <end position="1894"/>
    </location>
</feature>
<evidence type="ECO:0000256" key="2">
    <source>
        <dbReference type="ARBA" id="ARBA00022525"/>
    </source>
</evidence>
<keyword evidence="5" id="KW-0677">Repeat</keyword>
<dbReference type="GO" id="GO:0005581">
    <property type="term" value="C:collagen trimer"/>
    <property type="evidence" value="ECO:0007669"/>
    <property type="project" value="UniProtKB-KW"/>
</dbReference>
<reference evidence="9" key="2">
    <citation type="submission" date="2025-08" db="UniProtKB">
        <authorList>
            <consortium name="Ensembl"/>
        </authorList>
    </citation>
    <scope>IDENTIFICATION</scope>
</reference>
<feature type="domain" description="VWFA" evidence="8">
    <location>
        <begin position="1163"/>
        <end position="1335"/>
    </location>
</feature>
<protein>
    <recommendedName>
        <fullName evidence="8">VWFA domain-containing protein</fullName>
    </recommendedName>
</protein>
<comment type="subcellular location">
    <subcellularLocation>
        <location evidence="1">Secreted</location>
        <location evidence="1">Extracellular space</location>
        <location evidence="1">Extracellular matrix</location>
    </subcellularLocation>
</comment>
<feature type="domain" description="VWFA" evidence="8">
    <location>
        <begin position="1343"/>
        <end position="1515"/>
    </location>
</feature>
<reference evidence="9" key="3">
    <citation type="submission" date="2025-09" db="UniProtKB">
        <authorList>
            <consortium name="Ensembl"/>
        </authorList>
    </citation>
    <scope>IDENTIFICATION</scope>
</reference>
<evidence type="ECO:0000259" key="8">
    <source>
        <dbReference type="PROSITE" id="PS50234"/>
    </source>
</evidence>
<evidence type="ECO:0000256" key="3">
    <source>
        <dbReference type="ARBA" id="ARBA00022530"/>
    </source>
</evidence>
<evidence type="ECO:0000256" key="4">
    <source>
        <dbReference type="ARBA" id="ARBA00022729"/>
    </source>
</evidence>
<feature type="domain" description="VWFA" evidence="8">
    <location>
        <begin position="1535"/>
        <end position="1707"/>
    </location>
</feature>
<keyword evidence="7" id="KW-0176">Collagen</keyword>
<dbReference type="InterPro" id="IPR002035">
    <property type="entry name" value="VWF_A"/>
</dbReference>
<feature type="domain" description="VWFA" evidence="8">
    <location>
        <begin position="402"/>
        <end position="574"/>
    </location>
</feature>
<dbReference type="GO" id="GO:0007155">
    <property type="term" value="P:cell adhesion"/>
    <property type="evidence" value="ECO:0007669"/>
    <property type="project" value="UniProtKB-KW"/>
</dbReference>
<name>A0A671VBJ5_SPAAU</name>
<keyword evidence="3" id="KW-0272">Extracellular matrix</keyword>
<dbReference type="FunFam" id="3.40.50.410:FF:000003">
    <property type="entry name" value="Collagen type VI alpha 3 chain"/>
    <property type="match status" value="10"/>
</dbReference>
<sequence>MICVSVSAVQAESIQRDIVFLLDSSDEMQNDFRAMLGFVERMVEKLNVDEDKDRVSVVQYSREPNVEFSLNTFQTKQSLAGNVGVLRHKGGRPRNTGAALQFVKDNVYTASSGSRRQQGVPQILVLFTGGRSSDDIRNAIEGLKQMGVMVFVVGAKNADTLEIQSMPQEASHAFFAADSSDLPDIEEQILSAIKTSETLVVTKASKDVVFLLDGSDDSQRRFPDIKDFVQGVVVDLNVSANRDRVAVVQYSNTAETSFNLRRYSTEDDVLDAVRGLRHKGGYPHNIGAALQYVRDYIFTSDSGSRLHEGVPQILILLSGGRSEDDIRTPVRMLKEMGVISIAIGTTDADTLELQTISHEPNYAFSINDYEELPTAKQDLPAENHIAFVSTSFVFVADSKKQDVVFLIDGSYDSRNGFEEIRGFIGKIVESLNLDENRDRVAVVQYNRDATANFYLNSYSSKNDVLNSIGTMRHKFGRPLNIGKALDFVRDSVFAASVGGRRAESVPQYLYLFSGGRSGDDVRGPAQSLKENGIKTFSIGTKNADTLEMQTISFTPAHYFHVTNFNNLQSIHPSVEATLRGVKETTEFPTVIGKNRDIVFLIDGSDDVRSSFSAVREFVERMVDSFDLNQGKDKVAVVQYSNNAELSFNLNTYNTRDDVLKHVASLQPKGGRPQNIGAALQFVKDKVLVSNAGGRRHEGAKQILVMLAGGRSRDSPRGPARMLKAAGVVTFAIGSRMANSAEMQVISSDPNYAYSVPDFVNLSRIQQSLMSQLTQMGVEEETKEGRDIVFLLDGSDNTRNGFSAIQDFLYKVIERLDIGPNKDRTAVIQFSNEALANFFLSSFMRKEDVLTAVRRLSHKGGRPVKMGAALKYVKEKVFTAASGSRNTANVPQILVVLNSGASSDSVDLPVASLKESGVRILTIGTKNSDHKEMEKMSHAPSYTLSVAEMSLNLPSERKPPGKDVVFLLDGSDGTRRGFQAMRDFVQKAVEKLSVDDNKDRVSVVQYSRDPAVQFYLNTYTTKGDILDTVRGLRHKGGSPLKTGEALQYLRDNVFTASAGSRRLEGVPQVLILLSGGRSYDSVDAPATALKQMGVLMFAVGTRGSDLGELQKISHDSRNAITVPEFTDLAGVQEQLQSSSNSVLFAKVLNCLSCCLFSVDTGKKDVVFLLDGSDGTRNGFPAMRDFVERVVGKLNVGPNDDRVSVVQYSRDPEVNFYLNTYTTKEDIVDSVRGLNHRGGIPLNTGAALRYVRDNVFTNSSGSRRLQGVPQMLILLNGGKSSDNVDTPASALRQQGIFVIGIGTRNSDRSELQKISHEPRYALSVPEFTDLPGVQEQLSTAVVVDDVVFLLDGSDGTRNGFPAMRDFVERVVGKLNVGPNDDRVSVVQYSRDPEVNFYLNTYTTKEDIVDSVRGLNHRGGIPLNTGAALRYVRDNVFTNSSGSRRLQGVPQMLILLNGGKSSDNVDTPASALRQQGIFVIGIGTRNSDRSELQKISHEPRYALSVPEFTDLPGVQEQLSTVLSTVKAVPPSRKPPGKDVVFLLDGSDGTRRGFQAMRDFVQKAVEKLSVDDNKDRVSVVQYSRDPAVQFYLNTYTTKGDILDTVRGLRHKGGSPLKTGEALQYLRDNVFTASAGSRRLEGVPQVLILLSGGRSYDSVDAPATALKQMGVLMFAVGTRGSDLGELQKISHDSRNAITVPEFTDLAGVQEQLQSSVEAVVVDVTPETPTETGMLTSAPPCWLERLPDLFHPVVGKLNVGPNDDRVSVVQYSRDPEVNFYLNTYTTKEDIVDSVRGLNHRGGIPLNTGAALRYVRDNVFTNSSGSRRLQGVPQMLILLNGGKSSDNVDTPASALRQQGIFVIGIGTRNSDRSELQKISHEPRYALSVPEFTDLPGVQEQLSTVLSTVRVRGTPMTPTVTGKKVTDFYTPMSL</sequence>
<evidence type="ECO:0000256" key="7">
    <source>
        <dbReference type="ARBA" id="ARBA00023119"/>
    </source>
</evidence>
<dbReference type="SMART" id="SM00327">
    <property type="entry name" value="VWA"/>
    <property type="match status" value="10"/>
</dbReference>
<keyword evidence="2" id="KW-0964">Secreted</keyword>
<evidence type="ECO:0000256" key="6">
    <source>
        <dbReference type="ARBA" id="ARBA00022889"/>
    </source>
</evidence>
<accession>A0A671VBJ5</accession>
<keyword evidence="4" id="KW-0732">Signal</keyword>
<reference evidence="9" key="1">
    <citation type="submission" date="2021-04" db="EMBL/GenBank/DDBJ databases">
        <authorList>
            <consortium name="Wellcome Sanger Institute Data Sharing"/>
        </authorList>
    </citation>
    <scope>NUCLEOTIDE SEQUENCE [LARGE SCALE GENOMIC DNA]</scope>
</reference>
<evidence type="ECO:0000256" key="5">
    <source>
        <dbReference type="ARBA" id="ARBA00022737"/>
    </source>
</evidence>
<dbReference type="Proteomes" id="UP000472265">
    <property type="component" value="Chromosome 9"/>
</dbReference>
<feature type="domain" description="VWFA" evidence="8">
    <location>
        <begin position="786"/>
        <end position="963"/>
    </location>
</feature>
<dbReference type="SUPFAM" id="SSF53300">
    <property type="entry name" value="vWA-like"/>
    <property type="match status" value="10"/>
</dbReference>
<feature type="domain" description="VWFA" evidence="8">
    <location>
        <begin position="207"/>
        <end position="379"/>
    </location>
</feature>
<dbReference type="InParanoid" id="A0A671VBJ5"/>
<dbReference type="Ensembl" id="ENSSAUT00010025598.1">
    <property type="protein sequence ID" value="ENSSAUP00010024228.1"/>
    <property type="gene ID" value="ENSSAUG00010010327.1"/>
</dbReference>
<organism evidence="9 10">
    <name type="scientific">Sparus aurata</name>
    <name type="common">Gilthead sea bream</name>
    <dbReference type="NCBI Taxonomy" id="8175"/>
    <lineage>
        <taxon>Eukaryota</taxon>
        <taxon>Metazoa</taxon>
        <taxon>Chordata</taxon>
        <taxon>Craniata</taxon>
        <taxon>Vertebrata</taxon>
        <taxon>Euteleostomi</taxon>
        <taxon>Actinopterygii</taxon>
        <taxon>Neopterygii</taxon>
        <taxon>Teleostei</taxon>
        <taxon>Neoteleostei</taxon>
        <taxon>Acanthomorphata</taxon>
        <taxon>Eupercaria</taxon>
        <taxon>Spariformes</taxon>
        <taxon>Sparidae</taxon>
        <taxon>Sparus</taxon>
    </lineage>
</organism>
<evidence type="ECO:0000313" key="9">
    <source>
        <dbReference type="Ensembl" id="ENSSAUP00010024228.1"/>
    </source>
</evidence>
<dbReference type="PRINTS" id="PR00453">
    <property type="entry name" value="VWFADOMAIN"/>
</dbReference>
<dbReference type="PANTHER" id="PTHR24020:SF13">
    <property type="entry name" value="COLLAGEN ALPHA-3(VI) CHAIN"/>
    <property type="match status" value="1"/>
</dbReference>
<keyword evidence="6" id="KW-0130">Cell adhesion</keyword>
<dbReference type="InterPro" id="IPR036465">
    <property type="entry name" value="vWFA_dom_sf"/>
</dbReference>
<dbReference type="PROSITE" id="PS50234">
    <property type="entry name" value="VWFA"/>
    <property type="match status" value="10"/>
</dbReference>
<evidence type="ECO:0000256" key="1">
    <source>
        <dbReference type="ARBA" id="ARBA00004498"/>
    </source>
</evidence>
<evidence type="ECO:0000313" key="10">
    <source>
        <dbReference type="Proteomes" id="UP000472265"/>
    </source>
</evidence>
<dbReference type="InterPro" id="IPR050525">
    <property type="entry name" value="ECM_Assembly_Org"/>
</dbReference>
<feature type="domain" description="VWFA" evidence="8">
    <location>
        <begin position="596"/>
        <end position="772"/>
    </location>
</feature>
<dbReference type="GeneTree" id="ENSGT00940000156462"/>
<proteinExistence type="predicted"/>
<dbReference type="Gene3D" id="3.40.50.410">
    <property type="entry name" value="von Willebrand factor, type A domain"/>
    <property type="match status" value="10"/>
</dbReference>
<keyword evidence="10" id="KW-1185">Reference proteome</keyword>
<dbReference type="Pfam" id="PF00092">
    <property type="entry name" value="VWA"/>
    <property type="match status" value="10"/>
</dbReference>